<accession>A0A563F1D6</accession>
<feature type="transmembrane region" description="Helical" evidence="1">
    <location>
        <begin position="170"/>
        <end position="191"/>
    </location>
</feature>
<keyword evidence="1" id="KW-0472">Membrane</keyword>
<dbReference type="EMBL" id="VOBR01000002">
    <property type="protein sequence ID" value="TWP53602.1"/>
    <property type="molecule type" value="Genomic_DNA"/>
</dbReference>
<feature type="transmembrane region" description="Helical" evidence="1">
    <location>
        <begin position="12"/>
        <end position="34"/>
    </location>
</feature>
<evidence type="ECO:0000313" key="2">
    <source>
        <dbReference type="EMBL" id="TWP53602.1"/>
    </source>
</evidence>
<proteinExistence type="predicted"/>
<dbReference type="OrthoDB" id="3579673at2"/>
<feature type="transmembrane region" description="Helical" evidence="1">
    <location>
        <begin position="54"/>
        <end position="76"/>
    </location>
</feature>
<name>A0A563F1D6_9PSEU</name>
<feature type="transmembrane region" description="Helical" evidence="1">
    <location>
        <begin position="265"/>
        <end position="283"/>
    </location>
</feature>
<keyword evidence="1" id="KW-0812">Transmembrane</keyword>
<dbReference type="Proteomes" id="UP000316639">
    <property type="component" value="Unassembled WGS sequence"/>
</dbReference>
<keyword evidence="3" id="KW-1185">Reference proteome</keyword>
<feature type="transmembrane region" description="Helical" evidence="1">
    <location>
        <begin position="143"/>
        <end position="165"/>
    </location>
</feature>
<protein>
    <submittedName>
        <fullName evidence="2">ABC transporter permease</fullName>
    </submittedName>
</protein>
<evidence type="ECO:0000313" key="3">
    <source>
        <dbReference type="Proteomes" id="UP000316639"/>
    </source>
</evidence>
<reference evidence="2 3" key="1">
    <citation type="submission" date="2019-07" db="EMBL/GenBank/DDBJ databases">
        <title>Lentzea xizangensis sp. nov., isolated from Qinghai-Tibetan Plateau Soils.</title>
        <authorList>
            <person name="Huang J."/>
        </authorList>
    </citation>
    <scope>NUCLEOTIDE SEQUENCE [LARGE SCALE GENOMIC DNA]</scope>
    <source>
        <strain evidence="2 3">FXJ1.1311</strain>
    </source>
</reference>
<sequence length="290" mass="31143">MTWVAWRQQRFQVLLSIGIVAVLAAVMAFVRFDALSLGGNEALIDERYGTYLNYLRLVLIALPVLLGMFAGAPLFAREIEHGTHVFGLTQSIGRTRWWATKIAVAGIPVVIAMTVLGLVNAWSSAPLQAVMFGGRLATPTFEIQGLTLGAYTLLTFTLSAAIGLLMRNTLAAMVVTVVVYIPLLGAVANALRPGYGTPITSRYQDIPRDAWVVESSYVDAAGNQVSFSPAGCTASINDCLTAGGVVQQVAYQPDDRFWSFQAIEAGLFAVLAVALLGVGAWALHRRLRLA</sequence>
<keyword evidence="1" id="KW-1133">Transmembrane helix</keyword>
<comment type="caution">
    <text evidence="2">The sequence shown here is derived from an EMBL/GenBank/DDBJ whole genome shotgun (WGS) entry which is preliminary data.</text>
</comment>
<organism evidence="2 3">
    <name type="scientific">Lentzea tibetensis</name>
    <dbReference type="NCBI Taxonomy" id="2591470"/>
    <lineage>
        <taxon>Bacteria</taxon>
        <taxon>Bacillati</taxon>
        <taxon>Actinomycetota</taxon>
        <taxon>Actinomycetes</taxon>
        <taxon>Pseudonocardiales</taxon>
        <taxon>Pseudonocardiaceae</taxon>
        <taxon>Lentzea</taxon>
    </lineage>
</organism>
<feature type="transmembrane region" description="Helical" evidence="1">
    <location>
        <begin position="97"/>
        <end position="123"/>
    </location>
</feature>
<gene>
    <name evidence="2" type="ORF">FKR81_02195</name>
</gene>
<dbReference type="RefSeq" id="WP_146349198.1">
    <property type="nucleotide sequence ID" value="NZ_VOBR01000002.1"/>
</dbReference>
<evidence type="ECO:0000256" key="1">
    <source>
        <dbReference type="SAM" id="Phobius"/>
    </source>
</evidence>
<dbReference type="AlphaFoldDB" id="A0A563F1D6"/>